<keyword evidence="9" id="KW-1185">Reference proteome</keyword>
<evidence type="ECO:0000313" key="8">
    <source>
        <dbReference type="EMBL" id="KIM36301.1"/>
    </source>
</evidence>
<evidence type="ECO:0000256" key="3">
    <source>
        <dbReference type="ARBA" id="ARBA00022827"/>
    </source>
</evidence>
<feature type="domain" description="DUF6314" evidence="7">
    <location>
        <begin position="493"/>
        <end position="664"/>
    </location>
</feature>
<reference evidence="8 9" key="1">
    <citation type="submission" date="2014-04" db="EMBL/GenBank/DDBJ databases">
        <authorList>
            <consortium name="DOE Joint Genome Institute"/>
            <person name="Kuo A."/>
            <person name="Gay G."/>
            <person name="Dore J."/>
            <person name="Kohler A."/>
            <person name="Nagy L.G."/>
            <person name="Floudas D."/>
            <person name="Copeland A."/>
            <person name="Barry K.W."/>
            <person name="Cichocki N."/>
            <person name="Veneault-Fourrey C."/>
            <person name="LaButti K."/>
            <person name="Lindquist E.A."/>
            <person name="Lipzen A."/>
            <person name="Lundell T."/>
            <person name="Morin E."/>
            <person name="Murat C."/>
            <person name="Sun H."/>
            <person name="Tunlid A."/>
            <person name="Henrissat B."/>
            <person name="Grigoriev I.V."/>
            <person name="Hibbett D.S."/>
            <person name="Martin F."/>
            <person name="Nordberg H.P."/>
            <person name="Cantor M.N."/>
            <person name="Hua S.X."/>
        </authorList>
    </citation>
    <scope>NUCLEOTIDE SEQUENCE [LARGE SCALE GENOMIC DNA]</scope>
    <source>
        <strain evidence="9">h7</strain>
    </source>
</reference>
<dbReference type="SUPFAM" id="SSF51905">
    <property type="entry name" value="FAD/NAD(P)-binding domain"/>
    <property type="match status" value="1"/>
</dbReference>
<dbReference type="Pfam" id="PF00743">
    <property type="entry name" value="FMO-like"/>
    <property type="match status" value="1"/>
</dbReference>
<name>A0A0C3BXY5_HEBCY</name>
<evidence type="ECO:0000256" key="6">
    <source>
        <dbReference type="SAM" id="MobiDB-lite"/>
    </source>
</evidence>
<evidence type="ECO:0000313" key="9">
    <source>
        <dbReference type="Proteomes" id="UP000053424"/>
    </source>
</evidence>
<gene>
    <name evidence="8" type="ORF">M413DRAFT_449186</name>
</gene>
<accession>A0A0C3BXY5</accession>
<dbReference type="AlphaFoldDB" id="A0A0C3BXY5"/>
<evidence type="ECO:0000256" key="2">
    <source>
        <dbReference type="ARBA" id="ARBA00022630"/>
    </source>
</evidence>
<dbReference type="GO" id="GO:0050660">
    <property type="term" value="F:flavin adenine dinucleotide binding"/>
    <property type="evidence" value="ECO:0007669"/>
    <property type="project" value="InterPro"/>
</dbReference>
<dbReference type="PANTHER" id="PTHR23023">
    <property type="entry name" value="DIMETHYLANILINE MONOOXYGENASE"/>
    <property type="match status" value="1"/>
</dbReference>
<keyword evidence="4" id="KW-0521">NADP</keyword>
<evidence type="ECO:0000256" key="5">
    <source>
        <dbReference type="ARBA" id="ARBA00023002"/>
    </source>
</evidence>
<keyword evidence="2" id="KW-0285">Flavoprotein</keyword>
<dbReference type="STRING" id="686832.A0A0C3BXY5"/>
<reference evidence="9" key="2">
    <citation type="submission" date="2015-01" db="EMBL/GenBank/DDBJ databases">
        <title>Evolutionary Origins and Diversification of the Mycorrhizal Mutualists.</title>
        <authorList>
            <consortium name="DOE Joint Genome Institute"/>
            <consortium name="Mycorrhizal Genomics Consortium"/>
            <person name="Kohler A."/>
            <person name="Kuo A."/>
            <person name="Nagy L.G."/>
            <person name="Floudas D."/>
            <person name="Copeland A."/>
            <person name="Barry K.W."/>
            <person name="Cichocki N."/>
            <person name="Veneault-Fourrey C."/>
            <person name="LaButti K."/>
            <person name="Lindquist E.A."/>
            <person name="Lipzen A."/>
            <person name="Lundell T."/>
            <person name="Morin E."/>
            <person name="Murat C."/>
            <person name="Riley R."/>
            <person name="Ohm R."/>
            <person name="Sun H."/>
            <person name="Tunlid A."/>
            <person name="Henrissat B."/>
            <person name="Grigoriev I.V."/>
            <person name="Hibbett D.S."/>
            <person name="Martin F."/>
        </authorList>
    </citation>
    <scope>NUCLEOTIDE SEQUENCE [LARGE SCALE GENOMIC DNA]</scope>
    <source>
        <strain evidence="9">h7</strain>
    </source>
</reference>
<dbReference type="InterPro" id="IPR000960">
    <property type="entry name" value="Flavin_mOase"/>
</dbReference>
<dbReference type="GO" id="GO:0050661">
    <property type="term" value="F:NADP binding"/>
    <property type="evidence" value="ECO:0007669"/>
    <property type="project" value="InterPro"/>
</dbReference>
<dbReference type="OrthoDB" id="66881at2759"/>
<dbReference type="Pfam" id="PF19834">
    <property type="entry name" value="DUF6314"/>
    <property type="match status" value="1"/>
</dbReference>
<keyword evidence="3" id="KW-0274">FAD</keyword>
<feature type="region of interest" description="Disordered" evidence="6">
    <location>
        <begin position="515"/>
        <end position="540"/>
    </location>
</feature>
<dbReference type="HOGENOM" id="CLU_023116_0_0_1"/>
<evidence type="ECO:0000259" key="7">
    <source>
        <dbReference type="Pfam" id="PF19834"/>
    </source>
</evidence>
<dbReference type="Gene3D" id="3.50.50.60">
    <property type="entry name" value="FAD/NAD(P)-binding domain"/>
    <property type="match status" value="1"/>
</dbReference>
<comment type="similarity">
    <text evidence="1">Belongs to the FMO family.</text>
</comment>
<dbReference type="EMBL" id="KN831806">
    <property type="protein sequence ID" value="KIM36301.1"/>
    <property type="molecule type" value="Genomic_DNA"/>
</dbReference>
<evidence type="ECO:0000256" key="1">
    <source>
        <dbReference type="ARBA" id="ARBA00009183"/>
    </source>
</evidence>
<dbReference type="InterPro" id="IPR020946">
    <property type="entry name" value="Flavin_mOase-like"/>
</dbReference>
<evidence type="ECO:0000256" key="4">
    <source>
        <dbReference type="ARBA" id="ARBA00022857"/>
    </source>
</evidence>
<sequence>MAKTVAIIGAGPAGLVSAKYVAEIGFSPRIFEKDESIGGLWAPNSKLCRPSMRTNLSKYECAFSDFSWPPGTPIFPTAVQVGEYLSSYAQKFLKPGVLSLGCRVTHVERSDTDDKWLITWSSRGGKEIERAEFDHLIMSCGFFSRPHVPSIPGLETFPRSVIHSSAYTDPGVFSGKHVAIIGGSHSSAEVAKDPGSTLLPWDFILYRRPSQPPNQQTQQERWQKTHAFMRSVGVNPVGLSAGSNVSMDTPPYVAISDQYTNFVRSGRIKVHSGRLASISGSQLTIVSDTSYTLPSNVTDIIFATGFHPSAATTILPPTLLSELDFLESDSFLPFLLHRATLHFAFPSAGFVGHYRGPFWSIMELQARWCAGLFSGSLPWPTDAEIRDGILLEKTMRNSKPRVQFPRGDYVGFGTELANAVGVVLPPPGAELDKQRLRPQDIFGPHLLARPSWLQPSNDNRTTEPQKLVGELEHTLDLAATSALFVAAAVFRSLHGSWILNRTYISRHPDYPSGVSTGTAEFIPRKASSSSPSTSQEAHGEPRNLEYLYSEQTELTTSAGLKLAGTKQYIYQYDEPKDKLVVYFAKRDSGSTLESLFHRLDFEVPSGNAPPKTPWGATGSHWCSPDTYEVRYTFSFKGADVEEWKIEYEVKGPNKDYSMETWYTRT</sequence>
<organism evidence="8 9">
    <name type="scientific">Hebeloma cylindrosporum</name>
    <dbReference type="NCBI Taxonomy" id="76867"/>
    <lineage>
        <taxon>Eukaryota</taxon>
        <taxon>Fungi</taxon>
        <taxon>Dikarya</taxon>
        <taxon>Basidiomycota</taxon>
        <taxon>Agaricomycotina</taxon>
        <taxon>Agaricomycetes</taxon>
        <taxon>Agaricomycetidae</taxon>
        <taxon>Agaricales</taxon>
        <taxon>Agaricineae</taxon>
        <taxon>Hymenogastraceae</taxon>
        <taxon>Hebeloma</taxon>
    </lineage>
</organism>
<dbReference type="GO" id="GO:0004499">
    <property type="term" value="F:N,N-dimethylaniline monooxygenase activity"/>
    <property type="evidence" value="ECO:0007669"/>
    <property type="project" value="InterPro"/>
</dbReference>
<dbReference type="Proteomes" id="UP000053424">
    <property type="component" value="Unassembled WGS sequence"/>
</dbReference>
<proteinExistence type="inferred from homology"/>
<dbReference type="InterPro" id="IPR036188">
    <property type="entry name" value="FAD/NAD-bd_sf"/>
</dbReference>
<keyword evidence="5" id="KW-0560">Oxidoreductase</keyword>
<dbReference type="PRINTS" id="PR00370">
    <property type="entry name" value="FMOXYGENASE"/>
</dbReference>
<dbReference type="InterPro" id="IPR050346">
    <property type="entry name" value="FMO-like"/>
</dbReference>
<dbReference type="InterPro" id="IPR045632">
    <property type="entry name" value="DUF6314"/>
</dbReference>
<protein>
    <recommendedName>
        <fullName evidence="7">DUF6314 domain-containing protein</fullName>
    </recommendedName>
</protein>